<dbReference type="SMART" id="SM00487">
    <property type="entry name" value="DEXDc"/>
    <property type="match status" value="1"/>
</dbReference>
<feature type="compositionally biased region" description="Low complexity" evidence="11">
    <location>
        <begin position="55"/>
        <end position="69"/>
    </location>
</feature>
<keyword evidence="6" id="KW-0347">Helicase</keyword>
<keyword evidence="9" id="KW-0238">DNA-binding</keyword>
<keyword evidence="5" id="KW-0378">Hydrolase</keyword>
<reference evidence="14 15" key="1">
    <citation type="submission" date="2016-07" db="EMBL/GenBank/DDBJ databases">
        <title>Pervasive Adenine N6-methylation of Active Genes in Fungi.</title>
        <authorList>
            <consortium name="DOE Joint Genome Institute"/>
            <person name="Mondo S.J."/>
            <person name="Dannebaum R.O."/>
            <person name="Kuo R.C."/>
            <person name="Labutti K."/>
            <person name="Haridas S."/>
            <person name="Kuo A."/>
            <person name="Salamov A."/>
            <person name="Ahrendt S.R."/>
            <person name="Lipzen A."/>
            <person name="Sullivan W."/>
            <person name="Andreopoulos W.B."/>
            <person name="Clum A."/>
            <person name="Lindquist E."/>
            <person name="Daum C."/>
            <person name="Ramamoorthy G.K."/>
            <person name="Gryganskyi A."/>
            <person name="Culley D."/>
            <person name="Magnuson J.K."/>
            <person name="James T.Y."/>
            <person name="O'Malley M.A."/>
            <person name="Stajich J.E."/>
            <person name="Spatafora J.W."/>
            <person name="Visel A."/>
            <person name="Grigoriev I.V."/>
        </authorList>
    </citation>
    <scope>NUCLEOTIDE SEQUENCE [LARGE SCALE GENOMIC DNA]</scope>
    <source>
        <strain evidence="14 15">NRRL 3301</strain>
    </source>
</reference>
<dbReference type="PANTHER" id="PTHR10799">
    <property type="entry name" value="SNF2/RAD54 HELICASE FAMILY"/>
    <property type="match status" value="1"/>
</dbReference>
<sequence length="985" mass="111853">MANFLSSFHYSPDQVKDPSDDEVVLVNPTKRRRLRRFIEPPSDSEDETVPGMTQSPSGTSGLDHSSSSSPTPPMVQQPMIKRGPALLPSVTLISDDSDMDEDTLPVRSSRSSQRLILSSDEDDDDVDELEAQASAIQLHDKPLKKKPSPIILDSDDDEGTQNSIKSDEEEEVLDDDSSEDGYASDDEPGHLDQSDLDALSRQQKLDLLAFGFSERQPDLLRKVLDDCADDVSLAIDRLSGASRRTLTERHRAALKLLSKQHRNTQVLEFFRTASLQELMDVTGCKASVMQKLIALRPFDSLDHLTSCLRDERGLSTIYIDNYRQLIEGYSTVDTIITKIEHIGAELQATSDAWQAALDDPEKKTEAHAHPAMHSYLHQPPQTLNKDLTLKSYQMYGLNWMAMLHRKKISGILADEMGLGKTAQVIAFLAHLAEQGHQGPHMIVVPTSTVDNWLREFDRFCPSLDVRAYQGTIPQRFELQMEIMDERDSIDAIITTYSQSSSRREDRSFFRKLNCASMILDEGHMVKNCESSRYQHLMDIDVPFRLLLTGTPLQNNLQELVSLLMFIMPLVFVGHEDSVREIFKVKSSGSKPSDNATQTSTHHQQQERVEINAAQLLSEQRIERAKKMMTPFVLRRRKCQVLTSLPRKIHKIERTPMTAYQQTVYDRVIEDSKEEYLAKATQRKQKGARVKKDDALFEEQLALAIQKSTTDLKPASNKQTNESMNTIMNLRKIVDHPLLHRYHYNDDVLRLMAKAIVKSPTHYDSNEDFVFEDMTIMNDFELMGLCKEIPTIREYALGAEKYLDACKVKQLEQLLEQNKKQGNKVLLFSQFTMMMDILDKILPMLGINYVRLDGSTHSRERQALIDQFNNDPTIDVFLLSTKAGGFGINLTSANVVIMYDMDVNPHNDRQAEDRAHRVGQTKDVTVYKLLAENSIEDNILAMAKVKIRLDESVSMIEQDTSTDDTSSLDRNDLNQLLRSVLLSKKV</sequence>
<organism evidence="14 15">
    <name type="scientific">Hesseltinella vesiculosa</name>
    <dbReference type="NCBI Taxonomy" id="101127"/>
    <lineage>
        <taxon>Eukaryota</taxon>
        <taxon>Fungi</taxon>
        <taxon>Fungi incertae sedis</taxon>
        <taxon>Mucoromycota</taxon>
        <taxon>Mucoromycotina</taxon>
        <taxon>Mucoromycetes</taxon>
        <taxon>Mucorales</taxon>
        <taxon>Cunninghamellaceae</taxon>
        <taxon>Hesseltinella</taxon>
    </lineage>
</organism>
<evidence type="ECO:0000256" key="2">
    <source>
        <dbReference type="ARBA" id="ARBA00007025"/>
    </source>
</evidence>
<evidence type="ECO:0000313" key="15">
    <source>
        <dbReference type="Proteomes" id="UP000242146"/>
    </source>
</evidence>
<dbReference type="GO" id="GO:0005524">
    <property type="term" value="F:ATP binding"/>
    <property type="evidence" value="ECO:0007669"/>
    <property type="project" value="UniProtKB-KW"/>
</dbReference>
<gene>
    <name evidence="14" type="ORF">DM01DRAFT_1336977</name>
</gene>
<evidence type="ECO:0000256" key="3">
    <source>
        <dbReference type="ARBA" id="ARBA00012551"/>
    </source>
</evidence>
<evidence type="ECO:0000256" key="7">
    <source>
        <dbReference type="ARBA" id="ARBA00022840"/>
    </source>
</evidence>
<dbReference type="Proteomes" id="UP000242146">
    <property type="component" value="Unassembled WGS sequence"/>
</dbReference>
<feature type="compositionally biased region" description="Polar residues" evidence="11">
    <location>
        <begin position="586"/>
        <end position="602"/>
    </location>
</feature>
<dbReference type="InterPro" id="IPR001650">
    <property type="entry name" value="Helicase_C-like"/>
</dbReference>
<dbReference type="GO" id="GO:0016787">
    <property type="term" value="F:hydrolase activity"/>
    <property type="evidence" value="ECO:0007669"/>
    <property type="project" value="UniProtKB-KW"/>
</dbReference>
<dbReference type="STRING" id="101127.A0A1X2GFL2"/>
<evidence type="ECO:0000256" key="1">
    <source>
        <dbReference type="ARBA" id="ARBA00004123"/>
    </source>
</evidence>
<evidence type="ECO:0000256" key="6">
    <source>
        <dbReference type="ARBA" id="ARBA00022806"/>
    </source>
</evidence>
<dbReference type="FunFam" id="3.40.50.10810:FF:000014">
    <property type="entry name" value="SWI/SNF-related matrix-associated actin-dependent regulator of chromatin subfamily A containing DEAD/H box 1"/>
    <property type="match status" value="1"/>
</dbReference>
<dbReference type="Gene3D" id="3.40.50.10810">
    <property type="entry name" value="Tandem AAA-ATPase domain"/>
    <property type="match status" value="1"/>
</dbReference>
<dbReference type="InterPro" id="IPR014001">
    <property type="entry name" value="Helicase_ATP-bd"/>
</dbReference>
<comment type="subcellular location">
    <subcellularLocation>
        <location evidence="1">Nucleus</location>
    </subcellularLocation>
</comment>
<comment type="similarity">
    <text evidence="2">Belongs to the SNF2/RAD54 helicase family.</text>
</comment>
<dbReference type="EC" id="3.6.4.12" evidence="3"/>
<feature type="compositionally biased region" description="Acidic residues" evidence="11">
    <location>
        <begin position="167"/>
        <end position="186"/>
    </location>
</feature>
<evidence type="ECO:0000256" key="10">
    <source>
        <dbReference type="ARBA" id="ARBA00023242"/>
    </source>
</evidence>
<dbReference type="SUPFAM" id="SSF52540">
    <property type="entry name" value="P-loop containing nucleoside triphosphate hydrolases"/>
    <property type="match status" value="2"/>
</dbReference>
<dbReference type="EMBL" id="MCGT01000019">
    <property type="protein sequence ID" value="ORX51986.1"/>
    <property type="molecule type" value="Genomic_DNA"/>
</dbReference>
<evidence type="ECO:0000256" key="11">
    <source>
        <dbReference type="SAM" id="MobiDB-lite"/>
    </source>
</evidence>
<dbReference type="SMART" id="SM00490">
    <property type="entry name" value="HELICc"/>
    <property type="match status" value="1"/>
</dbReference>
<keyword evidence="4" id="KW-0547">Nucleotide-binding</keyword>
<dbReference type="CDD" id="cd18793">
    <property type="entry name" value="SF2_C_SNF"/>
    <property type="match status" value="1"/>
</dbReference>
<feature type="domain" description="Helicase ATP-binding" evidence="12">
    <location>
        <begin position="401"/>
        <end position="569"/>
    </location>
</feature>
<feature type="region of interest" description="Disordered" evidence="11">
    <location>
        <begin position="1"/>
        <end position="126"/>
    </location>
</feature>
<evidence type="ECO:0000313" key="14">
    <source>
        <dbReference type="EMBL" id="ORX51986.1"/>
    </source>
</evidence>
<dbReference type="InterPro" id="IPR000330">
    <property type="entry name" value="SNF2_N"/>
</dbReference>
<dbReference type="GO" id="GO:0003677">
    <property type="term" value="F:DNA binding"/>
    <property type="evidence" value="ECO:0007669"/>
    <property type="project" value="UniProtKB-KW"/>
</dbReference>
<keyword evidence="8" id="KW-0156">Chromatin regulator</keyword>
<dbReference type="PROSITE" id="PS51192">
    <property type="entry name" value="HELICASE_ATP_BIND_1"/>
    <property type="match status" value="1"/>
</dbReference>
<dbReference type="Pfam" id="PF00271">
    <property type="entry name" value="Helicase_C"/>
    <property type="match status" value="1"/>
</dbReference>
<dbReference type="GO" id="GO:0005694">
    <property type="term" value="C:chromosome"/>
    <property type="evidence" value="ECO:0007669"/>
    <property type="project" value="UniProtKB-ARBA"/>
</dbReference>
<evidence type="ECO:0000259" key="13">
    <source>
        <dbReference type="PROSITE" id="PS51194"/>
    </source>
</evidence>
<dbReference type="GO" id="GO:0003678">
    <property type="term" value="F:DNA helicase activity"/>
    <property type="evidence" value="ECO:0007669"/>
    <property type="project" value="UniProtKB-EC"/>
</dbReference>
<feature type="region of interest" description="Disordered" evidence="11">
    <location>
        <begin position="138"/>
        <end position="193"/>
    </location>
</feature>
<keyword evidence="7" id="KW-0067">ATP-binding</keyword>
<dbReference type="Gene3D" id="3.40.50.300">
    <property type="entry name" value="P-loop containing nucleotide triphosphate hydrolases"/>
    <property type="match status" value="1"/>
</dbReference>
<comment type="caution">
    <text evidence="14">The sequence shown here is derived from an EMBL/GenBank/DDBJ whole genome shotgun (WGS) entry which is preliminary data.</text>
</comment>
<dbReference type="PROSITE" id="PS51194">
    <property type="entry name" value="HELICASE_CTER"/>
    <property type="match status" value="1"/>
</dbReference>
<proteinExistence type="inferred from homology"/>
<evidence type="ECO:0000256" key="5">
    <source>
        <dbReference type="ARBA" id="ARBA00022801"/>
    </source>
</evidence>
<evidence type="ECO:0000256" key="9">
    <source>
        <dbReference type="ARBA" id="ARBA00023125"/>
    </source>
</evidence>
<dbReference type="Pfam" id="PF00176">
    <property type="entry name" value="SNF2-rel_dom"/>
    <property type="match status" value="1"/>
</dbReference>
<dbReference type="OrthoDB" id="448448at2759"/>
<dbReference type="GO" id="GO:0006325">
    <property type="term" value="P:chromatin organization"/>
    <property type="evidence" value="ECO:0007669"/>
    <property type="project" value="UniProtKB-KW"/>
</dbReference>
<dbReference type="InterPro" id="IPR049730">
    <property type="entry name" value="SNF2/RAD54-like_C"/>
</dbReference>
<keyword evidence="10" id="KW-0539">Nucleus</keyword>
<feature type="compositionally biased region" description="Low complexity" evidence="11">
    <location>
        <begin position="107"/>
        <end position="118"/>
    </location>
</feature>
<keyword evidence="15" id="KW-1185">Reference proteome</keyword>
<accession>A0A1X2GFL2</accession>
<dbReference type="AlphaFoldDB" id="A0A1X2GFL2"/>
<feature type="region of interest" description="Disordered" evidence="11">
    <location>
        <begin position="586"/>
        <end position="606"/>
    </location>
</feature>
<protein>
    <recommendedName>
        <fullName evidence="3">DNA helicase</fullName>
        <ecNumber evidence="3">3.6.4.12</ecNumber>
    </recommendedName>
</protein>
<dbReference type="InterPro" id="IPR027417">
    <property type="entry name" value="P-loop_NTPase"/>
</dbReference>
<evidence type="ECO:0000256" key="4">
    <source>
        <dbReference type="ARBA" id="ARBA00022741"/>
    </source>
</evidence>
<feature type="domain" description="Helicase C-terminal" evidence="13">
    <location>
        <begin position="809"/>
        <end position="960"/>
    </location>
</feature>
<name>A0A1X2GFL2_9FUNG</name>
<dbReference type="InterPro" id="IPR038718">
    <property type="entry name" value="SNF2-like_sf"/>
</dbReference>
<evidence type="ECO:0000256" key="8">
    <source>
        <dbReference type="ARBA" id="ARBA00022853"/>
    </source>
</evidence>
<evidence type="ECO:0000259" key="12">
    <source>
        <dbReference type="PROSITE" id="PS51192"/>
    </source>
</evidence>
<dbReference type="GO" id="GO:0005634">
    <property type="term" value="C:nucleus"/>
    <property type="evidence" value="ECO:0007669"/>
    <property type="project" value="UniProtKB-SubCell"/>
</dbReference>